<feature type="transmembrane region" description="Helical" evidence="8">
    <location>
        <begin position="6"/>
        <end position="22"/>
    </location>
</feature>
<gene>
    <name evidence="9" type="ORF">C7S20_12225</name>
</gene>
<reference evidence="10" key="1">
    <citation type="submission" date="2018-03" db="EMBL/GenBank/DDBJ databases">
        <title>Gramella fulva sp. nov., isolated from a dry surface of tidal flat.</title>
        <authorList>
            <person name="Hwang S.H."/>
            <person name="Hwang W.M."/>
            <person name="Kang K."/>
            <person name="Ahn T.-Y."/>
        </authorList>
    </citation>
    <scope>NUCLEOTIDE SEQUENCE [LARGE SCALE GENOMIC DNA]</scope>
    <source>
        <strain evidence="10">SH35</strain>
    </source>
</reference>
<organism evidence="9 10">
    <name type="scientific">Christiangramia fulva</name>
    <dbReference type="NCBI Taxonomy" id="2126553"/>
    <lineage>
        <taxon>Bacteria</taxon>
        <taxon>Pseudomonadati</taxon>
        <taxon>Bacteroidota</taxon>
        <taxon>Flavobacteriia</taxon>
        <taxon>Flavobacteriales</taxon>
        <taxon>Flavobacteriaceae</taxon>
        <taxon>Christiangramia</taxon>
    </lineage>
</organism>
<evidence type="ECO:0000256" key="5">
    <source>
        <dbReference type="ARBA" id="ARBA00022989"/>
    </source>
</evidence>
<dbReference type="GO" id="GO:0005886">
    <property type="term" value="C:plasma membrane"/>
    <property type="evidence" value="ECO:0007669"/>
    <property type="project" value="UniProtKB-SubCell"/>
</dbReference>
<feature type="transmembrane region" description="Helical" evidence="8">
    <location>
        <begin position="449"/>
        <end position="467"/>
    </location>
</feature>
<keyword evidence="7 9" id="KW-0012">Acyltransferase</keyword>
<evidence type="ECO:0000313" key="9">
    <source>
        <dbReference type="EMBL" id="AVR45959.1"/>
    </source>
</evidence>
<proteinExistence type="inferred from homology"/>
<keyword evidence="5 8" id="KW-1133">Transmembrane helix</keyword>
<dbReference type="KEGG" id="grs:C7S20_12225"/>
<dbReference type="PANTHER" id="PTHR13285">
    <property type="entry name" value="ACYLTRANSFERASE"/>
    <property type="match status" value="1"/>
</dbReference>
<dbReference type="Proteomes" id="UP000241507">
    <property type="component" value="Chromosome"/>
</dbReference>
<name>A0A2R3Z6R5_9FLAO</name>
<keyword evidence="6 7" id="KW-0472">Membrane</keyword>
<feature type="transmembrane region" description="Helical" evidence="8">
    <location>
        <begin position="34"/>
        <end position="58"/>
    </location>
</feature>
<feature type="transmembrane region" description="Helical" evidence="8">
    <location>
        <begin position="115"/>
        <end position="133"/>
    </location>
</feature>
<evidence type="ECO:0000256" key="2">
    <source>
        <dbReference type="ARBA" id="ARBA00010323"/>
    </source>
</evidence>
<dbReference type="Pfam" id="PF03062">
    <property type="entry name" value="MBOAT"/>
    <property type="match status" value="1"/>
</dbReference>
<dbReference type="GO" id="GO:0042121">
    <property type="term" value="P:alginic acid biosynthetic process"/>
    <property type="evidence" value="ECO:0007669"/>
    <property type="project" value="InterPro"/>
</dbReference>
<evidence type="ECO:0000256" key="6">
    <source>
        <dbReference type="ARBA" id="ARBA00023136"/>
    </source>
</evidence>
<keyword evidence="3 7" id="KW-1003">Cell membrane</keyword>
<feature type="transmembrane region" description="Helical" evidence="8">
    <location>
        <begin position="310"/>
        <end position="327"/>
    </location>
</feature>
<evidence type="ECO:0000313" key="10">
    <source>
        <dbReference type="Proteomes" id="UP000241507"/>
    </source>
</evidence>
<evidence type="ECO:0000256" key="1">
    <source>
        <dbReference type="ARBA" id="ARBA00004651"/>
    </source>
</evidence>
<comment type="subcellular location">
    <subcellularLocation>
        <location evidence="1">Cell membrane</location>
        <topology evidence="1">Multi-pass membrane protein</topology>
    </subcellularLocation>
</comment>
<dbReference type="PIRSF" id="PIRSF500217">
    <property type="entry name" value="AlgI"/>
    <property type="match status" value="1"/>
</dbReference>
<dbReference type="InterPro" id="IPR024194">
    <property type="entry name" value="Ac/AlaTfrase_AlgI/DltB"/>
</dbReference>
<sequence>MLFNSFEYALFLPIVFIIYWLIGSNKIKLQNKLLLFGSYLFYGFWDWRFLILIFLSSIVDYFAAQKIYEANSPEKKKFYLYFSLIWNLGVLFAFKYFNFFTESFLDLFNLSEEKHFISAINIVLPVGLSFYTFQTLSYTIDVYRNQLQPTKQLLEFLCFVSFFPQLVAGPIERTSFLLPQFLKKRKFSLQTSKEGLRQILWGLFKKMVVADNLALAVNTIFDKPGDYQSWELVYALVLFYFQIYADFSGYADIALGSAKLFGFKLHINFKLPHFATSIPDFWKRWNITVSQWFRDYVHIPFLQNRKKTLFNRRIALILTFGLIGLWHGAEWTFIIFGLIHAFYMIGYQIYYKNFKVKTGKNKMWMNLKHLFSITISFSLLILSIVFFRAPNTDIAFTFLGRIFSFIPDNDFESIIKLNVLFLFLMLILEFFTRSKEYPFIKMEEKIPAFLRWTIYYVFIFFIIRYGGPKESFIYFQF</sequence>
<dbReference type="InterPro" id="IPR051085">
    <property type="entry name" value="MB_O-acyltransferase"/>
</dbReference>
<dbReference type="InterPro" id="IPR028362">
    <property type="entry name" value="AlgI"/>
</dbReference>
<feature type="transmembrane region" description="Helical" evidence="8">
    <location>
        <begin position="370"/>
        <end position="391"/>
    </location>
</feature>
<dbReference type="PIRSF" id="PIRSF016636">
    <property type="entry name" value="AlgI_DltB"/>
    <property type="match status" value="1"/>
</dbReference>
<evidence type="ECO:0000256" key="8">
    <source>
        <dbReference type="SAM" id="Phobius"/>
    </source>
</evidence>
<feature type="transmembrane region" description="Helical" evidence="8">
    <location>
        <begin position="78"/>
        <end position="94"/>
    </location>
</feature>
<dbReference type="PANTHER" id="PTHR13285:SF18">
    <property type="entry name" value="PROTEIN-CYSTEINE N-PALMITOYLTRANSFERASE RASP"/>
    <property type="match status" value="1"/>
</dbReference>
<dbReference type="RefSeq" id="WP_107012734.1">
    <property type="nucleotide sequence ID" value="NZ_CP028136.1"/>
</dbReference>
<evidence type="ECO:0000256" key="3">
    <source>
        <dbReference type="ARBA" id="ARBA00022475"/>
    </source>
</evidence>
<protein>
    <submittedName>
        <fullName evidence="9">Membrane-bound O-acyltransferase family protein</fullName>
    </submittedName>
</protein>
<keyword evidence="7 9" id="KW-0808">Transferase</keyword>
<dbReference type="GO" id="GO:0016746">
    <property type="term" value="F:acyltransferase activity"/>
    <property type="evidence" value="ECO:0007669"/>
    <property type="project" value="UniProtKB-KW"/>
</dbReference>
<evidence type="ECO:0000256" key="4">
    <source>
        <dbReference type="ARBA" id="ARBA00022692"/>
    </source>
</evidence>
<dbReference type="AlphaFoldDB" id="A0A2R3Z6R5"/>
<dbReference type="EMBL" id="CP028136">
    <property type="protein sequence ID" value="AVR45959.1"/>
    <property type="molecule type" value="Genomic_DNA"/>
</dbReference>
<feature type="transmembrane region" description="Helical" evidence="8">
    <location>
        <begin position="333"/>
        <end position="350"/>
    </location>
</feature>
<comment type="similarity">
    <text evidence="2 7">Belongs to the membrane-bound acyltransferase family.</text>
</comment>
<keyword evidence="10" id="KW-1185">Reference proteome</keyword>
<dbReference type="InterPro" id="IPR004299">
    <property type="entry name" value="MBOAT_fam"/>
</dbReference>
<keyword evidence="4 8" id="KW-0812">Transmembrane</keyword>
<evidence type="ECO:0000256" key="7">
    <source>
        <dbReference type="PIRNR" id="PIRNR016636"/>
    </source>
</evidence>
<feature type="transmembrane region" description="Helical" evidence="8">
    <location>
        <begin position="411"/>
        <end position="428"/>
    </location>
</feature>
<accession>A0A2R3Z6R5</accession>